<evidence type="ECO:0000313" key="2">
    <source>
        <dbReference type="Proteomes" id="UP001163823"/>
    </source>
</evidence>
<evidence type="ECO:0000313" key="1">
    <source>
        <dbReference type="EMBL" id="KAJ7954329.1"/>
    </source>
</evidence>
<name>A0AAD7PGR4_QUISA</name>
<reference evidence="1" key="1">
    <citation type="journal article" date="2023" name="Science">
        <title>Elucidation of the pathway for biosynthesis of saponin adjuvants from the soapbark tree.</title>
        <authorList>
            <person name="Reed J."/>
            <person name="Orme A."/>
            <person name="El-Demerdash A."/>
            <person name="Owen C."/>
            <person name="Martin L.B.B."/>
            <person name="Misra R.C."/>
            <person name="Kikuchi S."/>
            <person name="Rejzek M."/>
            <person name="Martin A.C."/>
            <person name="Harkess A."/>
            <person name="Leebens-Mack J."/>
            <person name="Louveau T."/>
            <person name="Stephenson M.J."/>
            <person name="Osbourn A."/>
        </authorList>
    </citation>
    <scope>NUCLEOTIDE SEQUENCE</scope>
    <source>
        <strain evidence="1">S10</strain>
    </source>
</reference>
<organism evidence="1 2">
    <name type="scientific">Quillaja saponaria</name>
    <name type="common">Soap bark tree</name>
    <dbReference type="NCBI Taxonomy" id="32244"/>
    <lineage>
        <taxon>Eukaryota</taxon>
        <taxon>Viridiplantae</taxon>
        <taxon>Streptophyta</taxon>
        <taxon>Embryophyta</taxon>
        <taxon>Tracheophyta</taxon>
        <taxon>Spermatophyta</taxon>
        <taxon>Magnoliopsida</taxon>
        <taxon>eudicotyledons</taxon>
        <taxon>Gunneridae</taxon>
        <taxon>Pentapetalae</taxon>
        <taxon>rosids</taxon>
        <taxon>fabids</taxon>
        <taxon>Fabales</taxon>
        <taxon>Quillajaceae</taxon>
        <taxon>Quillaja</taxon>
    </lineage>
</organism>
<dbReference type="Proteomes" id="UP001163823">
    <property type="component" value="Chromosome 10"/>
</dbReference>
<protein>
    <submittedName>
        <fullName evidence="1">Uncharacterized protein</fullName>
    </submittedName>
</protein>
<proteinExistence type="predicted"/>
<dbReference type="EMBL" id="JARAOO010000010">
    <property type="protein sequence ID" value="KAJ7954329.1"/>
    <property type="molecule type" value="Genomic_DNA"/>
</dbReference>
<sequence length="142" mass="15638">MGVKEASRTGSRFGVLENEGITTPVADVQEDLVDVVQLKVSRQEMLFEQVKSLKTKVKDLSVTRNRSGVINQRKAGVAKGNSTGTSKMNHKVKFQVPGKVSFQGVKSMKVTKTSQDFIFRSSIASNSNSYVVQTNQWIGLDK</sequence>
<comment type="caution">
    <text evidence="1">The sequence shown here is derived from an EMBL/GenBank/DDBJ whole genome shotgun (WGS) entry which is preliminary data.</text>
</comment>
<dbReference type="AlphaFoldDB" id="A0AAD7PGR4"/>
<keyword evidence="2" id="KW-1185">Reference proteome</keyword>
<accession>A0AAD7PGR4</accession>
<gene>
    <name evidence="1" type="ORF">O6P43_025919</name>
</gene>
<dbReference type="KEGG" id="qsa:O6P43_025919"/>